<dbReference type="SMART" id="SM00142">
    <property type="entry name" value="PI3K_C2"/>
    <property type="match status" value="1"/>
</dbReference>
<dbReference type="PANTHER" id="PTHR10048">
    <property type="entry name" value="PHOSPHATIDYLINOSITOL KINASE"/>
    <property type="match status" value="1"/>
</dbReference>
<comment type="caution">
    <text evidence="4">The sequence shown here is derived from an EMBL/GenBank/DDBJ whole genome shotgun (WGS) entry which is preliminary data.</text>
</comment>
<dbReference type="PROSITE" id="PS51547">
    <property type="entry name" value="C2_PI3K"/>
    <property type="match status" value="1"/>
</dbReference>
<comment type="similarity">
    <text evidence="1">Belongs to the PI3/PI4-kinase family.</text>
</comment>
<dbReference type="GO" id="GO:0000407">
    <property type="term" value="C:phagophore assembly site"/>
    <property type="evidence" value="ECO:0007669"/>
    <property type="project" value="TreeGrafter"/>
</dbReference>
<dbReference type="InterPro" id="IPR015433">
    <property type="entry name" value="PI3/4_kinase"/>
</dbReference>
<dbReference type="SUPFAM" id="SSF48371">
    <property type="entry name" value="ARM repeat"/>
    <property type="match status" value="1"/>
</dbReference>
<gene>
    <name evidence="4" type="ORF">CYMTET_7609</name>
</gene>
<dbReference type="GO" id="GO:0048015">
    <property type="term" value="P:phosphatidylinositol-mediated signaling"/>
    <property type="evidence" value="ECO:0007669"/>
    <property type="project" value="TreeGrafter"/>
</dbReference>
<keyword evidence="5" id="KW-1185">Reference proteome</keyword>
<evidence type="ECO:0000313" key="4">
    <source>
        <dbReference type="EMBL" id="KAK3284753.1"/>
    </source>
</evidence>
<dbReference type="PANTHER" id="PTHR10048:SF7">
    <property type="entry name" value="PHOSPHATIDYLINOSITOL 3-KINASE CATALYTIC SUBUNIT TYPE 3"/>
    <property type="match status" value="1"/>
</dbReference>
<organism evidence="4 5">
    <name type="scientific">Cymbomonas tetramitiformis</name>
    <dbReference type="NCBI Taxonomy" id="36881"/>
    <lineage>
        <taxon>Eukaryota</taxon>
        <taxon>Viridiplantae</taxon>
        <taxon>Chlorophyta</taxon>
        <taxon>Pyramimonadophyceae</taxon>
        <taxon>Pyramimonadales</taxon>
        <taxon>Pyramimonadaceae</taxon>
        <taxon>Cymbomonas</taxon>
    </lineage>
</organism>
<dbReference type="InterPro" id="IPR042236">
    <property type="entry name" value="PI3K_accessory_sf"/>
</dbReference>
<name>A0AAE0GVC4_9CHLO</name>
<dbReference type="GO" id="GO:0006897">
    <property type="term" value="P:endocytosis"/>
    <property type="evidence" value="ECO:0007669"/>
    <property type="project" value="TreeGrafter"/>
</dbReference>
<evidence type="ECO:0000256" key="2">
    <source>
        <dbReference type="SAM" id="MobiDB-lite"/>
    </source>
</evidence>
<dbReference type="GO" id="GO:0005768">
    <property type="term" value="C:endosome"/>
    <property type="evidence" value="ECO:0007669"/>
    <property type="project" value="TreeGrafter"/>
</dbReference>
<dbReference type="InterPro" id="IPR001263">
    <property type="entry name" value="PI3K_accessory_dom"/>
</dbReference>
<protein>
    <recommendedName>
        <fullName evidence="3">C2 PI3K-type domain-containing protein</fullName>
    </recommendedName>
</protein>
<proteinExistence type="inferred from homology"/>
<dbReference type="SUPFAM" id="SSF49562">
    <property type="entry name" value="C2 domain (Calcium/lipid-binding domain, CaLB)"/>
    <property type="match status" value="1"/>
</dbReference>
<feature type="domain" description="C2 PI3K-type" evidence="3">
    <location>
        <begin position="41"/>
        <end position="196"/>
    </location>
</feature>
<dbReference type="Pfam" id="PF00792">
    <property type="entry name" value="PI3K_C2"/>
    <property type="match status" value="1"/>
</dbReference>
<accession>A0AAE0GVC4</accession>
<reference evidence="4 5" key="1">
    <citation type="journal article" date="2015" name="Genome Biol. Evol.">
        <title>Comparative Genomics of a Bacterivorous Green Alga Reveals Evolutionary Causalities and Consequences of Phago-Mixotrophic Mode of Nutrition.</title>
        <authorList>
            <person name="Burns J.A."/>
            <person name="Paasch A."/>
            <person name="Narechania A."/>
            <person name="Kim E."/>
        </authorList>
    </citation>
    <scope>NUCLEOTIDE SEQUENCE [LARGE SCALE GENOMIC DNA]</scope>
    <source>
        <strain evidence="4 5">PLY_AMNH</strain>
    </source>
</reference>
<dbReference type="InterPro" id="IPR002420">
    <property type="entry name" value="PI3K-type_C2_dom"/>
</dbReference>
<dbReference type="GO" id="GO:0016303">
    <property type="term" value="F:1-phosphatidylinositol-3-kinase activity"/>
    <property type="evidence" value="ECO:0007669"/>
    <property type="project" value="TreeGrafter"/>
</dbReference>
<dbReference type="AlphaFoldDB" id="A0AAE0GVC4"/>
<evidence type="ECO:0000259" key="3">
    <source>
        <dbReference type="PROSITE" id="PS51547"/>
    </source>
</evidence>
<sequence length="353" mass="39227">MTKNEGVLVGNGAPKFLLSCDINLPVSVKVEKFSGALEVSKDAAQEDFASNLTHLALPSRSPQEFYTTIDIYSDGELIGAGTRTTLAEKPAESCHWTDWRTLCVKYRDLPVSAQLVLTVWRVSEVHAEEPVGGAVLRLFGKDKTLKTGKQKVRLTRGQAADSSDASTTPGKIPKAERGELDRITKVMKKYEAGYLPQVEWLDLLALKQIEKIKAEDEANMRSSGQLFLYLELPSFDHPAVFHEQQLVAAPAQAAVAGVGHGFQSDSLLWLVDSELAYENPALAKQHKLARGVTRGIIDSALKPDVKERREISRLLRLPPTRSLPADAKQLLWKFRFHLREEKEALTKFLQCVD</sequence>
<feature type="region of interest" description="Disordered" evidence="2">
    <location>
        <begin position="154"/>
        <end position="173"/>
    </location>
</feature>
<dbReference type="GO" id="GO:0005777">
    <property type="term" value="C:peroxisome"/>
    <property type="evidence" value="ECO:0007669"/>
    <property type="project" value="TreeGrafter"/>
</dbReference>
<dbReference type="GO" id="GO:0034272">
    <property type="term" value="C:phosphatidylinositol 3-kinase complex, class III, type II"/>
    <property type="evidence" value="ECO:0007669"/>
    <property type="project" value="TreeGrafter"/>
</dbReference>
<dbReference type="Pfam" id="PF00613">
    <property type="entry name" value="PI3Ka"/>
    <property type="match status" value="1"/>
</dbReference>
<dbReference type="InterPro" id="IPR035892">
    <property type="entry name" value="C2_domain_sf"/>
</dbReference>
<feature type="non-terminal residue" evidence="4">
    <location>
        <position position="353"/>
    </location>
</feature>
<dbReference type="Gene3D" id="2.60.40.150">
    <property type="entry name" value="C2 domain"/>
    <property type="match status" value="1"/>
</dbReference>
<dbReference type="Gene3D" id="1.25.40.70">
    <property type="entry name" value="Phosphatidylinositol 3-kinase, accessory domain (PIK)"/>
    <property type="match status" value="1"/>
</dbReference>
<dbReference type="GO" id="GO:0000045">
    <property type="term" value="P:autophagosome assembly"/>
    <property type="evidence" value="ECO:0007669"/>
    <property type="project" value="TreeGrafter"/>
</dbReference>
<dbReference type="EMBL" id="LGRX02002159">
    <property type="protein sequence ID" value="KAK3284753.1"/>
    <property type="molecule type" value="Genomic_DNA"/>
</dbReference>
<evidence type="ECO:0000313" key="5">
    <source>
        <dbReference type="Proteomes" id="UP001190700"/>
    </source>
</evidence>
<dbReference type="GO" id="GO:0034271">
    <property type="term" value="C:phosphatidylinositol 3-kinase complex, class III, type I"/>
    <property type="evidence" value="ECO:0007669"/>
    <property type="project" value="TreeGrafter"/>
</dbReference>
<evidence type="ECO:0000256" key="1">
    <source>
        <dbReference type="PROSITE-ProRule" id="PRU00880"/>
    </source>
</evidence>
<feature type="compositionally biased region" description="Polar residues" evidence="2">
    <location>
        <begin position="160"/>
        <end position="169"/>
    </location>
</feature>
<dbReference type="InterPro" id="IPR016024">
    <property type="entry name" value="ARM-type_fold"/>
</dbReference>
<dbReference type="Proteomes" id="UP001190700">
    <property type="component" value="Unassembled WGS sequence"/>
</dbReference>